<dbReference type="Proteomes" id="UP000018851">
    <property type="component" value="Chromosome"/>
</dbReference>
<dbReference type="EMBL" id="CP006644">
    <property type="protein sequence ID" value="AHE52350.1"/>
    <property type="molecule type" value="Genomic_DNA"/>
</dbReference>
<gene>
    <name evidence="2" type="ORF">NX02_02965</name>
</gene>
<evidence type="ECO:0000313" key="3">
    <source>
        <dbReference type="Proteomes" id="UP000018851"/>
    </source>
</evidence>
<evidence type="ECO:0000313" key="2">
    <source>
        <dbReference type="EMBL" id="AHE52350.1"/>
    </source>
</evidence>
<dbReference type="InterPro" id="IPR022061">
    <property type="entry name" value="DUF3617"/>
</dbReference>
<dbReference type="HOGENOM" id="CLU_1685467_0_0_5"/>
<keyword evidence="1" id="KW-0732">Signal</keyword>
<name>W0A9J3_9SPHN</name>
<dbReference type="eggNOG" id="ENOG5030YIV">
    <property type="taxonomic scope" value="Bacteria"/>
</dbReference>
<reference evidence="2 3" key="1">
    <citation type="submission" date="2013-07" db="EMBL/GenBank/DDBJ databases">
        <title>Completed genome of Sphingomonas sanxanigenens NX02.</title>
        <authorList>
            <person name="Ma T."/>
            <person name="Huang H."/>
            <person name="Wu M."/>
            <person name="Li X."/>
            <person name="Li G."/>
        </authorList>
    </citation>
    <scope>NUCLEOTIDE SEQUENCE [LARGE SCALE GENOMIC DNA]</scope>
    <source>
        <strain evidence="2 3">NX02</strain>
    </source>
</reference>
<dbReference type="OrthoDB" id="7405484at2"/>
<accession>W0A9J3</accession>
<evidence type="ECO:0008006" key="4">
    <source>
        <dbReference type="Google" id="ProtNLM"/>
    </source>
</evidence>
<dbReference type="PATRIC" id="fig|1123269.5.peg.573"/>
<proteinExistence type="predicted"/>
<sequence length="156" mass="16456">MRGFGRLALPALALPLIAQADVTIEAGRWEERFVPSRVLLDGAPLGPDMVAKMAQTRARCVTPERSKDPLGFILSREVGCAAPQVTGGAAGFTIRAQCTATSDEGPRDLAAQGNWTRDSYRMTMAASGPAGDHQLTVEAALDGRRTGACRGDEETG</sequence>
<dbReference type="AlphaFoldDB" id="W0A9J3"/>
<dbReference type="KEGG" id="ssan:NX02_02965"/>
<dbReference type="Pfam" id="PF12276">
    <property type="entry name" value="DUF3617"/>
    <property type="match status" value="1"/>
</dbReference>
<dbReference type="STRING" id="1123269.NX02_02965"/>
<keyword evidence="3" id="KW-1185">Reference proteome</keyword>
<organism evidence="2 3">
    <name type="scientific">Sphingomonas sanxanigenens DSM 19645 = NX02</name>
    <dbReference type="NCBI Taxonomy" id="1123269"/>
    <lineage>
        <taxon>Bacteria</taxon>
        <taxon>Pseudomonadati</taxon>
        <taxon>Pseudomonadota</taxon>
        <taxon>Alphaproteobacteria</taxon>
        <taxon>Sphingomonadales</taxon>
        <taxon>Sphingomonadaceae</taxon>
        <taxon>Sphingomonas</taxon>
    </lineage>
</organism>
<evidence type="ECO:0000256" key="1">
    <source>
        <dbReference type="SAM" id="SignalP"/>
    </source>
</evidence>
<feature type="signal peptide" evidence="1">
    <location>
        <begin position="1"/>
        <end position="20"/>
    </location>
</feature>
<feature type="chain" id="PRO_5004785362" description="DUF3617 family protein" evidence="1">
    <location>
        <begin position="21"/>
        <end position="156"/>
    </location>
</feature>
<protein>
    <recommendedName>
        <fullName evidence="4">DUF3617 family protein</fullName>
    </recommendedName>
</protein>
<dbReference type="RefSeq" id="WP_025290668.1">
    <property type="nucleotide sequence ID" value="NZ_CP006644.1"/>
</dbReference>